<dbReference type="GO" id="GO:0032259">
    <property type="term" value="P:methylation"/>
    <property type="evidence" value="ECO:0007669"/>
    <property type="project" value="UniProtKB-KW"/>
</dbReference>
<dbReference type="EMBL" id="JANCLU010000024">
    <property type="protein sequence ID" value="MCP8940623.1"/>
    <property type="molecule type" value="Genomic_DNA"/>
</dbReference>
<proteinExistence type="predicted"/>
<evidence type="ECO:0000256" key="1">
    <source>
        <dbReference type="ARBA" id="ARBA00022679"/>
    </source>
</evidence>
<evidence type="ECO:0000313" key="4">
    <source>
        <dbReference type="Proteomes" id="UP001205890"/>
    </source>
</evidence>
<evidence type="ECO:0000259" key="2">
    <source>
        <dbReference type="Pfam" id="PF08241"/>
    </source>
</evidence>
<dbReference type="PANTHER" id="PTHR44068">
    <property type="entry name" value="ZGC:194242"/>
    <property type="match status" value="1"/>
</dbReference>
<dbReference type="Gene3D" id="3.40.50.150">
    <property type="entry name" value="Vaccinia Virus protein VP39"/>
    <property type="match status" value="1"/>
</dbReference>
<name>A0ABT1LK44_9HYPH</name>
<protein>
    <submittedName>
        <fullName evidence="3">Methyltransferase domain-containing protein</fullName>
    </submittedName>
</protein>
<reference evidence="3 4" key="1">
    <citation type="submission" date="2022-07" db="EMBL/GenBank/DDBJ databases">
        <authorList>
            <person name="Li W.-J."/>
            <person name="Deng Q.-Q."/>
        </authorList>
    </citation>
    <scope>NUCLEOTIDE SEQUENCE [LARGE SCALE GENOMIC DNA]</scope>
    <source>
        <strain evidence="3 4">SYSU M60028</strain>
    </source>
</reference>
<comment type="caution">
    <text evidence="3">The sequence shown here is derived from an EMBL/GenBank/DDBJ whole genome shotgun (WGS) entry which is preliminary data.</text>
</comment>
<organism evidence="3 4">
    <name type="scientific">Alsobacter ponti</name>
    <dbReference type="NCBI Taxonomy" id="2962936"/>
    <lineage>
        <taxon>Bacteria</taxon>
        <taxon>Pseudomonadati</taxon>
        <taxon>Pseudomonadota</taxon>
        <taxon>Alphaproteobacteria</taxon>
        <taxon>Hyphomicrobiales</taxon>
        <taxon>Alsobacteraceae</taxon>
        <taxon>Alsobacter</taxon>
    </lineage>
</organism>
<dbReference type="GO" id="GO:0008168">
    <property type="term" value="F:methyltransferase activity"/>
    <property type="evidence" value="ECO:0007669"/>
    <property type="project" value="UniProtKB-KW"/>
</dbReference>
<keyword evidence="4" id="KW-1185">Reference proteome</keyword>
<gene>
    <name evidence="3" type="ORF">NK718_19025</name>
</gene>
<dbReference type="InterPro" id="IPR050447">
    <property type="entry name" value="Erg6_SMT_methyltransf"/>
</dbReference>
<dbReference type="SUPFAM" id="SSF53335">
    <property type="entry name" value="S-adenosyl-L-methionine-dependent methyltransferases"/>
    <property type="match status" value="1"/>
</dbReference>
<keyword evidence="3" id="KW-0489">Methyltransferase</keyword>
<accession>A0ABT1LK44</accession>
<dbReference type="Pfam" id="PF08241">
    <property type="entry name" value="Methyltransf_11"/>
    <property type="match status" value="1"/>
</dbReference>
<dbReference type="Proteomes" id="UP001205890">
    <property type="component" value="Unassembled WGS sequence"/>
</dbReference>
<dbReference type="RefSeq" id="WP_254745562.1">
    <property type="nucleotide sequence ID" value="NZ_JANCLU010000024.1"/>
</dbReference>
<evidence type="ECO:0000313" key="3">
    <source>
        <dbReference type="EMBL" id="MCP8940623.1"/>
    </source>
</evidence>
<sequence>MADEVASHYGGAGDLAGAIADRLRQAGKDMDRLTTADLASVDEFHIRGRKATLELAASLNLDGNSRVLDIGSGLGGPARTLAETFFCHVTGIDLTQAFCDAATAMSGWVGLADRVDFRQGDATSLPFDDHAFDAAMTMHVAMNIAAKDRMYAEARRVLKPGGRFVAYDVLQGEGGEVIYPVPWAREPSISHLATPDAMASLLRDAGFRIVATEDSTEASQRWFEDMAARMAGSGPAVTFQTFLGADFATMARNQVANLRDRRIRTVSYVCEA</sequence>
<dbReference type="CDD" id="cd02440">
    <property type="entry name" value="AdoMet_MTases"/>
    <property type="match status" value="1"/>
</dbReference>
<feature type="domain" description="Methyltransferase type 11" evidence="2">
    <location>
        <begin position="68"/>
        <end position="165"/>
    </location>
</feature>
<dbReference type="PANTHER" id="PTHR44068:SF11">
    <property type="entry name" value="GERANYL DIPHOSPHATE 2-C-METHYLTRANSFERASE"/>
    <property type="match status" value="1"/>
</dbReference>
<dbReference type="InterPro" id="IPR029063">
    <property type="entry name" value="SAM-dependent_MTases_sf"/>
</dbReference>
<dbReference type="InterPro" id="IPR013216">
    <property type="entry name" value="Methyltransf_11"/>
</dbReference>
<keyword evidence="1" id="KW-0808">Transferase</keyword>